<accession>A0A9D0ZKF7</accession>
<keyword evidence="6" id="KW-0067">ATP-binding</keyword>
<dbReference type="GO" id="GO:0005524">
    <property type="term" value="F:ATP binding"/>
    <property type="evidence" value="ECO:0007669"/>
    <property type="project" value="UniProtKB-KW"/>
</dbReference>
<dbReference type="PANTHER" id="PTHR12358:SF54">
    <property type="entry name" value="SPHINGOSINE KINASE RELATED PROTEIN"/>
    <property type="match status" value="1"/>
</dbReference>
<keyword evidence="3" id="KW-0808">Transferase</keyword>
<dbReference type="GO" id="GO:0008654">
    <property type="term" value="P:phospholipid biosynthetic process"/>
    <property type="evidence" value="ECO:0007669"/>
    <property type="project" value="UniProtKB-KW"/>
</dbReference>
<evidence type="ECO:0000256" key="3">
    <source>
        <dbReference type="ARBA" id="ARBA00022679"/>
    </source>
</evidence>
<comment type="cofactor">
    <cofactor evidence="1">
        <name>Mg(2+)</name>
        <dbReference type="ChEBI" id="CHEBI:18420"/>
    </cofactor>
</comment>
<evidence type="ECO:0000256" key="1">
    <source>
        <dbReference type="ARBA" id="ARBA00001946"/>
    </source>
</evidence>
<evidence type="ECO:0000256" key="6">
    <source>
        <dbReference type="ARBA" id="ARBA00022840"/>
    </source>
</evidence>
<keyword evidence="4" id="KW-0547">Nucleotide-binding</keyword>
<dbReference type="InterPro" id="IPR016064">
    <property type="entry name" value="NAD/diacylglycerol_kinase_sf"/>
</dbReference>
<dbReference type="AlphaFoldDB" id="A0A9D0ZKF7"/>
<keyword evidence="5 10" id="KW-0418">Kinase</keyword>
<evidence type="ECO:0000313" key="11">
    <source>
        <dbReference type="Proteomes" id="UP000824260"/>
    </source>
</evidence>
<reference evidence="10" key="2">
    <citation type="journal article" date="2021" name="PeerJ">
        <title>Extensive microbial diversity within the chicken gut microbiome revealed by metagenomics and culture.</title>
        <authorList>
            <person name="Gilroy R."/>
            <person name="Ravi A."/>
            <person name="Getino M."/>
            <person name="Pursley I."/>
            <person name="Horton D.L."/>
            <person name="Alikhan N.F."/>
            <person name="Baker D."/>
            <person name="Gharbi K."/>
            <person name="Hall N."/>
            <person name="Watson M."/>
            <person name="Adriaenssens E.M."/>
            <person name="Foster-Nyarko E."/>
            <person name="Jarju S."/>
            <person name="Secka A."/>
            <person name="Antonio M."/>
            <person name="Oren A."/>
            <person name="Chaudhuri R.R."/>
            <person name="La Ragione R."/>
            <person name="Hildebrand F."/>
            <person name="Pallen M.J."/>
        </authorList>
    </citation>
    <scope>NUCLEOTIDE SEQUENCE</scope>
    <source>
        <strain evidence="10">ChiSjej6B24-2974</strain>
    </source>
</reference>
<dbReference type="GO" id="GO:0016301">
    <property type="term" value="F:kinase activity"/>
    <property type="evidence" value="ECO:0007669"/>
    <property type="project" value="UniProtKB-KW"/>
</dbReference>
<feature type="domain" description="DAGKc" evidence="9">
    <location>
        <begin position="1"/>
        <end position="130"/>
    </location>
</feature>
<reference evidence="10" key="1">
    <citation type="submission" date="2020-10" db="EMBL/GenBank/DDBJ databases">
        <authorList>
            <person name="Gilroy R."/>
        </authorList>
    </citation>
    <scope>NUCLEOTIDE SEQUENCE</scope>
    <source>
        <strain evidence="10">ChiSjej6B24-2974</strain>
    </source>
</reference>
<keyword evidence="7" id="KW-0443">Lipid metabolism</keyword>
<gene>
    <name evidence="10" type="ORF">IAA52_03760</name>
</gene>
<dbReference type="PROSITE" id="PS50146">
    <property type="entry name" value="DAGK"/>
    <property type="match status" value="1"/>
</dbReference>
<dbReference type="Pfam" id="PF00781">
    <property type="entry name" value="DAGK_cat"/>
    <property type="match status" value="1"/>
</dbReference>
<comment type="caution">
    <text evidence="10">The sequence shown here is derived from an EMBL/GenBank/DDBJ whole genome shotgun (WGS) entry which is preliminary data.</text>
</comment>
<dbReference type="InterPro" id="IPR017438">
    <property type="entry name" value="ATP-NAD_kinase_N"/>
</dbReference>
<protein>
    <submittedName>
        <fullName evidence="10">YegS/Rv2252/BmrU family lipid kinase</fullName>
    </submittedName>
</protein>
<dbReference type="InterPro" id="IPR005218">
    <property type="entry name" value="Diacylglycerol/lipid_kinase"/>
</dbReference>
<evidence type="ECO:0000259" key="9">
    <source>
        <dbReference type="PROSITE" id="PS50146"/>
    </source>
</evidence>
<evidence type="ECO:0000313" key="10">
    <source>
        <dbReference type="EMBL" id="HIQ82197.1"/>
    </source>
</evidence>
<evidence type="ECO:0000256" key="7">
    <source>
        <dbReference type="ARBA" id="ARBA00023209"/>
    </source>
</evidence>
<dbReference type="Gene3D" id="3.40.50.10330">
    <property type="entry name" value="Probable inorganic polyphosphate/atp-NAD kinase, domain 1"/>
    <property type="match status" value="1"/>
</dbReference>
<sequence length="302" mass="32538">MDRQLVILNPRAGRMQASRRLGELLPLLEADGVTAELLETNGPGDAREAVASRAGAFCRLVCIGGDGTLNEVISGMLASGADVPIGYLPAGSTNDFAASHGLSRDLVKAARLITQGVATPIDVGLFNGRCFVYTASFGAFTRASYAAPQPIKNALGHLAYILEGVKDVTRIHPHRLTIEVEGERFTDDYIFGTVSNSTSMGGVLKLDPNRVDLHDGKFEMLLVRAPENIGQIILAAACLQRRNYDHELLRFMTTGNVRISAPADMDWTLDGEFEPGAAKIDIQNLHNAVRLILPHAEAEALH</sequence>
<dbReference type="SMART" id="SM00046">
    <property type="entry name" value="DAGKc"/>
    <property type="match status" value="1"/>
</dbReference>
<dbReference type="PANTHER" id="PTHR12358">
    <property type="entry name" value="SPHINGOSINE KINASE"/>
    <property type="match status" value="1"/>
</dbReference>
<name>A0A9D0ZKF7_9FIRM</name>
<keyword evidence="8" id="KW-1208">Phospholipid metabolism</keyword>
<evidence type="ECO:0000256" key="8">
    <source>
        <dbReference type="ARBA" id="ARBA00023264"/>
    </source>
</evidence>
<keyword evidence="7" id="KW-0444">Lipid biosynthesis</keyword>
<evidence type="ECO:0000256" key="2">
    <source>
        <dbReference type="ARBA" id="ARBA00005983"/>
    </source>
</evidence>
<dbReference type="Gene3D" id="2.60.200.40">
    <property type="match status" value="1"/>
</dbReference>
<organism evidence="10 11">
    <name type="scientific">Candidatus Pullichristensenella stercorigallinarum</name>
    <dbReference type="NCBI Taxonomy" id="2840909"/>
    <lineage>
        <taxon>Bacteria</taxon>
        <taxon>Bacillati</taxon>
        <taxon>Bacillota</taxon>
        <taxon>Clostridia</taxon>
        <taxon>Candidatus Pullichristensenella</taxon>
    </lineage>
</organism>
<evidence type="ECO:0000256" key="4">
    <source>
        <dbReference type="ARBA" id="ARBA00022741"/>
    </source>
</evidence>
<dbReference type="InterPro" id="IPR050187">
    <property type="entry name" value="Lipid_Phosphate_FormReg"/>
</dbReference>
<comment type="similarity">
    <text evidence="2">Belongs to the diacylglycerol/lipid kinase family.</text>
</comment>
<dbReference type="Pfam" id="PF19279">
    <property type="entry name" value="YegS_C"/>
    <property type="match status" value="1"/>
</dbReference>
<dbReference type="InterPro" id="IPR001206">
    <property type="entry name" value="Diacylglycerol_kinase_cat_dom"/>
</dbReference>
<evidence type="ECO:0000256" key="5">
    <source>
        <dbReference type="ARBA" id="ARBA00022777"/>
    </source>
</evidence>
<dbReference type="SUPFAM" id="SSF111331">
    <property type="entry name" value="NAD kinase/diacylglycerol kinase-like"/>
    <property type="match status" value="1"/>
</dbReference>
<keyword evidence="7" id="KW-0594">Phospholipid biosynthesis</keyword>
<dbReference type="Proteomes" id="UP000824260">
    <property type="component" value="Unassembled WGS sequence"/>
</dbReference>
<proteinExistence type="inferred from homology"/>
<dbReference type="NCBIfam" id="TIGR00147">
    <property type="entry name" value="YegS/Rv2252/BmrU family lipid kinase"/>
    <property type="match status" value="1"/>
</dbReference>
<dbReference type="EMBL" id="DVFZ01000035">
    <property type="protein sequence ID" value="HIQ82197.1"/>
    <property type="molecule type" value="Genomic_DNA"/>
</dbReference>
<dbReference type="InterPro" id="IPR045540">
    <property type="entry name" value="YegS/DAGK_C"/>
</dbReference>